<evidence type="ECO:0000313" key="1">
    <source>
        <dbReference type="EMBL" id="KOE99476.1"/>
    </source>
</evidence>
<proteinExistence type="predicted"/>
<comment type="caution">
    <text evidence="1">The sequence shown here is derived from an EMBL/GenBank/DDBJ whole genome shotgun (WGS) entry which is preliminary data.</text>
</comment>
<accession>A0A0L8AB63</accession>
<evidence type="ECO:0008006" key="3">
    <source>
        <dbReference type="Google" id="ProtNLM"/>
    </source>
</evidence>
<organism evidence="1 2">
    <name type="scientific">Stenotrophomonas geniculata N1</name>
    <dbReference type="NCBI Taxonomy" id="1167641"/>
    <lineage>
        <taxon>Bacteria</taxon>
        <taxon>Pseudomonadati</taxon>
        <taxon>Pseudomonadota</taxon>
        <taxon>Gammaproteobacteria</taxon>
        <taxon>Lysobacterales</taxon>
        <taxon>Lysobacteraceae</taxon>
        <taxon>Stenotrophomonas</taxon>
    </lineage>
</organism>
<protein>
    <recommendedName>
        <fullName evidence="3">Abi-like protein</fullName>
    </recommendedName>
</protein>
<evidence type="ECO:0000313" key="2">
    <source>
        <dbReference type="Proteomes" id="UP000036890"/>
    </source>
</evidence>
<dbReference type="RefSeq" id="WP_019336362.1">
    <property type="nucleotide sequence ID" value="NZ_AJLO02000020.1"/>
</dbReference>
<dbReference type="OrthoDB" id="9813050at2"/>
<gene>
    <name evidence="1" type="ORF">W7K_09700</name>
</gene>
<name>A0A0L8AB63_9GAMM</name>
<reference evidence="1 2" key="1">
    <citation type="journal article" date="2012" name="J. Bacteriol.">
        <title>Genome sequence of a novel nicotine-degrading strain, Pseudomonas geniculata N1.</title>
        <authorList>
            <person name="Tang H."/>
            <person name="Yu H."/>
            <person name="Tai C."/>
            <person name="Huang K."/>
            <person name="Liu Y."/>
            <person name="Wang L."/>
            <person name="Yao Y."/>
            <person name="Wu G."/>
            <person name="Xu P."/>
        </authorList>
    </citation>
    <scope>NUCLEOTIDE SEQUENCE [LARGE SCALE GENOMIC DNA]</scope>
    <source>
        <strain evidence="1 2">N1</strain>
    </source>
</reference>
<dbReference type="AlphaFoldDB" id="A0A0L8AB63"/>
<dbReference type="EMBL" id="AJLO02000020">
    <property type="protein sequence ID" value="KOE99476.1"/>
    <property type="molecule type" value="Genomic_DNA"/>
</dbReference>
<dbReference type="Proteomes" id="UP000036890">
    <property type="component" value="Unassembled WGS sequence"/>
</dbReference>
<sequence>MTMAPYDVLRRALSAERLSTYERIASTCSPDVTADSLYLWNMRMCGALMMPVHLCEVVIRNAAAAVLTRQHGPRWPWNDAFRRRLPTSSSTSPRTALEQLATRVTDTPEIVANLPMVFWQQLFTCRFDSTLWIPALGGVLRHAPSAHPSVIRKAIHADIGRIRHLRNRIAHHEPILERDLGADLAAIGRLIHARCPHTLGWLQRHERATTVLAASPLAGRR</sequence>